<evidence type="ECO:0000313" key="3">
    <source>
        <dbReference type="Proteomes" id="UP001237194"/>
    </source>
</evidence>
<evidence type="ECO:0000256" key="1">
    <source>
        <dbReference type="SAM" id="MobiDB-lite"/>
    </source>
</evidence>
<accession>A0ABT7DFR8</accession>
<dbReference type="Proteomes" id="UP001237194">
    <property type="component" value="Unassembled WGS sequence"/>
</dbReference>
<name>A0ABT7DFR8_9ACTN</name>
<feature type="compositionally biased region" description="Basic and acidic residues" evidence="1">
    <location>
        <begin position="28"/>
        <end position="58"/>
    </location>
</feature>
<dbReference type="RefSeq" id="WP_283899781.1">
    <property type="nucleotide sequence ID" value="NZ_JARWAF010000015.1"/>
</dbReference>
<organism evidence="2 3">
    <name type="scientific">Streptomyces pakalii</name>
    <dbReference type="NCBI Taxonomy" id="3036494"/>
    <lineage>
        <taxon>Bacteria</taxon>
        <taxon>Bacillati</taxon>
        <taxon>Actinomycetota</taxon>
        <taxon>Actinomycetes</taxon>
        <taxon>Kitasatosporales</taxon>
        <taxon>Streptomycetaceae</taxon>
        <taxon>Streptomyces</taxon>
    </lineage>
</organism>
<sequence length="58" mass="6400">MRSEAKRMSGGAPTVPSDNTTAAQRKALLHEVPSDIRQQGRREETLNNAAGRDHSDRK</sequence>
<comment type="caution">
    <text evidence="2">The sequence shown here is derived from an EMBL/GenBank/DDBJ whole genome shotgun (WGS) entry which is preliminary data.</text>
</comment>
<proteinExistence type="predicted"/>
<reference evidence="2 3" key="1">
    <citation type="submission" date="2023-04" db="EMBL/GenBank/DDBJ databases">
        <title>A novel species of the genus Streptomyces: Streptomyces pakalii sp. nov. isolated from a Mexican soil jungle.</title>
        <authorList>
            <person name="Chavez-Hernandez M.A."/>
            <person name="Ortiz-Alvarez J."/>
            <person name="Villa-Tanaca L."/>
            <person name="Hernandez-Rodriguez C."/>
        </authorList>
    </citation>
    <scope>NUCLEOTIDE SEQUENCE [LARGE SCALE GENOMIC DNA]</scope>
    <source>
        <strain evidence="2 3">ENCB-J15</strain>
    </source>
</reference>
<protein>
    <submittedName>
        <fullName evidence="2">Uncharacterized protein</fullName>
    </submittedName>
</protein>
<feature type="region of interest" description="Disordered" evidence="1">
    <location>
        <begin position="1"/>
        <end position="58"/>
    </location>
</feature>
<dbReference type="EMBL" id="JARWAF010000015">
    <property type="protein sequence ID" value="MDJ1644513.1"/>
    <property type="molecule type" value="Genomic_DNA"/>
</dbReference>
<keyword evidence="3" id="KW-1185">Reference proteome</keyword>
<evidence type="ECO:0000313" key="2">
    <source>
        <dbReference type="EMBL" id="MDJ1644513.1"/>
    </source>
</evidence>
<gene>
    <name evidence="2" type="ORF">P5W92_29470</name>
</gene>